<dbReference type="InterPro" id="IPR007543">
    <property type="entry name" value="LptD_C"/>
</dbReference>
<proteinExistence type="inferred from homology"/>
<comment type="caution">
    <text evidence="1">Lacks conserved residue(s) required for the propagation of feature annotation.</text>
</comment>
<feature type="domain" description="LptD C-terminal" evidence="2">
    <location>
        <begin position="268"/>
        <end position="638"/>
    </location>
</feature>
<name>A0ABS6NBE2_9RHOB</name>
<evidence type="ECO:0000313" key="3">
    <source>
        <dbReference type="EMBL" id="MBV2361349.1"/>
    </source>
</evidence>
<dbReference type="RefSeq" id="WP_217779675.1">
    <property type="nucleotide sequence ID" value="NZ_JAHRWL010000002.1"/>
</dbReference>
<keyword evidence="1" id="KW-0732">Signal</keyword>
<sequence precursor="true">MRALILCVLLLVMTPPAVHAQDSSPALLVADSVTVESDSRLIATGNVEALHDGVHLSATRIVYDQSSDSVVIEGPIRLTDAEGTILLADQAQLDTRFRNGLLTGARMVLDQQLQLAATEARREGRYTQLRKVAVTSCQVCGSDGVPLWQIRASRVIHDRDERQLYFDDAQFRVLDVPVFWLPRLRLPDPTLKRAPGFLIPSIRSTTLLGTGLKLPYFVPIGDHQDITITPYLSPVTRTVELRYRRAFHNGDLTVDTTLSSDSLLPGEVRGLFFAEGAFDLRDGFKLTFDIETVSDNSYINDYGYAGGDRLDSALEVSRARRDDFIASSIVHYESLRETENNATQPTIIANARYEKRLFPSALAGELRIGGVVHGHFRYSDRDFDGDDDDTEVDGRDVARLNVDLSWRNRWTLMAGMRAGLTTHLWLDRYATRQDITSEADVSRATLGTALELRWPFERRGAQGGRTLVEPVLQYGWTGGERAGNPNDESTRIEFDEGNLLSLSRFPAQDRREHGQTLAAGLRWMHAAPQGWRAAMTVARIWREEADGDFTRSSGLEGEVSDWLIAGRFANDDGLSLTARGLIDDNARFSKAEARAAWSNTRVELGASYLLLVTDPEEDRDQAQSEWSFDGAYRFNRQWTGSTEWRYDLADQRLDRVGLGLQYRNECVEVGMGVSRRFASASNLEPSTDFDLTVALKGFGTGGSAKEYRRTCRN</sequence>
<dbReference type="Pfam" id="PF04453">
    <property type="entry name" value="LptD"/>
    <property type="match status" value="1"/>
</dbReference>
<evidence type="ECO:0000313" key="4">
    <source>
        <dbReference type="Proteomes" id="UP001166293"/>
    </source>
</evidence>
<dbReference type="InterPro" id="IPR050218">
    <property type="entry name" value="LptD"/>
</dbReference>
<keyword evidence="4" id="KW-1185">Reference proteome</keyword>
<gene>
    <name evidence="1 3" type="primary">lptD</name>
    <name evidence="3" type="ORF">KUH32_16410</name>
</gene>
<feature type="chain" id="PRO_5044913682" description="LPS-assembly protein LptD" evidence="1">
    <location>
        <begin position="21"/>
        <end position="713"/>
    </location>
</feature>
<protein>
    <recommendedName>
        <fullName evidence="1">LPS-assembly protein LptD</fullName>
    </recommendedName>
</protein>
<dbReference type="EMBL" id="JAHRWL010000002">
    <property type="protein sequence ID" value="MBV2361349.1"/>
    <property type="molecule type" value="Genomic_DNA"/>
</dbReference>
<evidence type="ECO:0000259" key="2">
    <source>
        <dbReference type="Pfam" id="PF04453"/>
    </source>
</evidence>
<dbReference type="Proteomes" id="UP001166293">
    <property type="component" value="Unassembled WGS sequence"/>
</dbReference>
<accession>A0ABS6NBE2</accession>
<dbReference type="InterPro" id="IPR020889">
    <property type="entry name" value="LipoPS_assembly_LptD"/>
</dbReference>
<dbReference type="PANTHER" id="PTHR30189:SF1">
    <property type="entry name" value="LPS-ASSEMBLY PROTEIN LPTD"/>
    <property type="match status" value="1"/>
</dbReference>
<comment type="subcellular location">
    <subcellularLocation>
        <location evidence="1">Cell outer membrane</location>
    </subcellularLocation>
</comment>
<feature type="signal peptide" evidence="1">
    <location>
        <begin position="1"/>
        <end position="20"/>
    </location>
</feature>
<comment type="caution">
    <text evidence="3">The sequence shown here is derived from an EMBL/GenBank/DDBJ whole genome shotgun (WGS) entry which is preliminary data.</text>
</comment>
<reference evidence="3" key="1">
    <citation type="submission" date="2021-06" db="EMBL/GenBank/DDBJ databases">
        <title>Thalassococcus sp. CAU 1522 isolated from sea sand, Republic of Korea.</title>
        <authorList>
            <person name="Kim W."/>
        </authorList>
    </citation>
    <scope>NUCLEOTIDE SEQUENCE</scope>
    <source>
        <strain evidence="3">CAU 1522</strain>
    </source>
</reference>
<keyword evidence="1" id="KW-0998">Cell outer membrane</keyword>
<comment type="similarity">
    <text evidence="1">Belongs to the LptD family.</text>
</comment>
<comment type="function">
    <text evidence="1">Involved in the assembly of lipopolysaccharide (LPS) at the surface of the outer membrane.</text>
</comment>
<keyword evidence="1" id="KW-0472">Membrane</keyword>
<dbReference type="PANTHER" id="PTHR30189">
    <property type="entry name" value="LPS-ASSEMBLY PROTEIN"/>
    <property type="match status" value="1"/>
</dbReference>
<dbReference type="HAMAP" id="MF_01411">
    <property type="entry name" value="LPS_assembly_LptD"/>
    <property type="match status" value="1"/>
</dbReference>
<evidence type="ECO:0000256" key="1">
    <source>
        <dbReference type="HAMAP-Rule" id="MF_01411"/>
    </source>
</evidence>
<organism evidence="3 4">
    <name type="scientific">Thalassococcus arenae</name>
    <dbReference type="NCBI Taxonomy" id="2851652"/>
    <lineage>
        <taxon>Bacteria</taxon>
        <taxon>Pseudomonadati</taxon>
        <taxon>Pseudomonadota</taxon>
        <taxon>Alphaproteobacteria</taxon>
        <taxon>Rhodobacterales</taxon>
        <taxon>Roseobacteraceae</taxon>
        <taxon>Thalassococcus</taxon>
    </lineage>
</organism>
<comment type="subunit">
    <text evidence="1">Component of the lipopolysaccharide transport and assembly complex.</text>
</comment>